<dbReference type="RefSeq" id="WP_014145240.1">
    <property type="nucleotide sequence ID" value="NC_016111.1"/>
</dbReference>
<reference evidence="4" key="1">
    <citation type="submission" date="2011-12" db="EMBL/GenBank/DDBJ databases">
        <title>Complete genome sequence of Streptomyces cattleya strain DSM 46488.</title>
        <authorList>
            <person name="Ou H.-Y."/>
            <person name="Li P."/>
            <person name="Zhao C."/>
            <person name="O'Hagan D."/>
            <person name="Deng Z."/>
        </authorList>
    </citation>
    <scope>NUCLEOTIDE SEQUENCE [LARGE SCALE GENOMIC DNA]</scope>
    <source>
        <strain evidence="4">ATCC 35852 / DSM 46488 / JCM 4925 / NBRC 14057 / NRRL 8057</strain>
    </source>
</reference>
<dbReference type="KEGG" id="sct:SCAT_4536"/>
<keyword evidence="4" id="KW-1185">Reference proteome</keyword>
<name>F8JUR6_STREN</name>
<dbReference type="HOGENOM" id="CLU_2358408_0_0_11"/>
<sequence length="96" mass="9767">MDARRDDAARFGGRSGPAGRVVAAVLGLAWCAAVAGVVAEPARSGPVEQGLALGGWTLSLLPVHVTPWVRARRARHAEPASTAVAPQREGPGSAPP</sequence>
<dbReference type="Proteomes" id="UP000007842">
    <property type="component" value="Chromosome"/>
</dbReference>
<feature type="transmembrane region" description="Helical" evidence="2">
    <location>
        <begin position="21"/>
        <end position="39"/>
    </location>
</feature>
<accession>F8JUR6</accession>
<feature type="transmembrane region" description="Helical" evidence="2">
    <location>
        <begin position="51"/>
        <end position="69"/>
    </location>
</feature>
<proteinExistence type="predicted"/>
<evidence type="ECO:0000256" key="1">
    <source>
        <dbReference type="SAM" id="MobiDB-lite"/>
    </source>
</evidence>
<evidence type="ECO:0000313" key="4">
    <source>
        <dbReference type="Proteomes" id="UP000007842"/>
    </source>
</evidence>
<keyword evidence="2" id="KW-0472">Membrane</keyword>
<organism evidence="3 4">
    <name type="scientific">Streptantibioticus cattleyicolor (strain ATCC 35852 / DSM 46488 / JCM 4925 / NBRC 14057 / NRRL 8057)</name>
    <name type="common">Streptomyces cattleya</name>
    <dbReference type="NCBI Taxonomy" id="1003195"/>
    <lineage>
        <taxon>Bacteria</taxon>
        <taxon>Bacillati</taxon>
        <taxon>Actinomycetota</taxon>
        <taxon>Actinomycetes</taxon>
        <taxon>Kitasatosporales</taxon>
        <taxon>Streptomycetaceae</taxon>
        <taxon>Streptantibioticus</taxon>
    </lineage>
</organism>
<keyword evidence="2" id="KW-0812">Transmembrane</keyword>
<dbReference type="OrthoDB" id="4308741at2"/>
<gene>
    <name evidence="3" type="ordered locus">SCATT_45250</name>
</gene>
<accession>G8X0I1</accession>
<dbReference type="AlphaFoldDB" id="F8JUR6"/>
<dbReference type="PATRIC" id="fig|1003195.11.peg.5971"/>
<evidence type="ECO:0000313" key="3">
    <source>
        <dbReference type="EMBL" id="AEW96896.1"/>
    </source>
</evidence>
<protein>
    <submittedName>
        <fullName evidence="3">Uncharacterized protein</fullName>
    </submittedName>
</protein>
<evidence type="ECO:0000256" key="2">
    <source>
        <dbReference type="SAM" id="Phobius"/>
    </source>
</evidence>
<dbReference type="EMBL" id="CP003219">
    <property type="protein sequence ID" value="AEW96896.1"/>
    <property type="molecule type" value="Genomic_DNA"/>
</dbReference>
<feature type="region of interest" description="Disordered" evidence="1">
    <location>
        <begin position="74"/>
        <end position="96"/>
    </location>
</feature>
<keyword evidence="2" id="KW-1133">Transmembrane helix</keyword>
<dbReference type="KEGG" id="scy:SCATT_45250"/>